<dbReference type="PANTHER" id="PTHR32179">
    <property type="entry name" value="NICOTINATE-NUCLEOTIDE PYROPHOSPHORYLASE [CARBOXYLATING]"/>
    <property type="match status" value="1"/>
</dbReference>
<dbReference type="AlphaFoldDB" id="A0A2N9X9U3"/>
<evidence type="ECO:0000256" key="2">
    <source>
        <dbReference type="ARBA" id="ARBA00019205"/>
    </source>
</evidence>
<evidence type="ECO:0000259" key="7">
    <source>
        <dbReference type="Pfam" id="PF02749"/>
    </source>
</evidence>
<dbReference type="RefSeq" id="WP_100151440.1">
    <property type="nucleotide sequence ID" value="NZ_MEIK01000033.1"/>
</dbReference>
<dbReference type="InterPro" id="IPR013785">
    <property type="entry name" value="Aldolase_TIM"/>
</dbReference>
<accession>A0A2N9X9U3</accession>
<dbReference type="SUPFAM" id="SSF51690">
    <property type="entry name" value="Nicotinate/Quinolinate PRTase C-terminal domain-like"/>
    <property type="match status" value="1"/>
</dbReference>
<dbReference type="InterPro" id="IPR036068">
    <property type="entry name" value="Nicotinate_pribotase-like_C"/>
</dbReference>
<dbReference type="Pfam" id="PF01729">
    <property type="entry name" value="QRPTase_C"/>
    <property type="match status" value="1"/>
</dbReference>
<dbReference type="FunFam" id="3.20.20.70:FF:000030">
    <property type="entry name" value="Nicotinate-nucleotide pyrophosphorylase, carboxylating"/>
    <property type="match status" value="1"/>
</dbReference>
<dbReference type="Gene3D" id="3.90.1170.20">
    <property type="entry name" value="Quinolinate phosphoribosyl transferase, N-terminal domain"/>
    <property type="match status" value="1"/>
</dbReference>
<evidence type="ECO:0000256" key="3">
    <source>
        <dbReference type="ARBA" id="ARBA00022676"/>
    </source>
</evidence>
<feature type="domain" description="Quinolinate phosphoribosyl transferase C-terminal" evidence="6">
    <location>
        <begin position="106"/>
        <end position="276"/>
    </location>
</feature>
<dbReference type="Gene3D" id="3.20.20.70">
    <property type="entry name" value="Aldolase class I"/>
    <property type="match status" value="1"/>
</dbReference>
<dbReference type="Pfam" id="PF02749">
    <property type="entry name" value="QRPTase_N"/>
    <property type="match status" value="1"/>
</dbReference>
<dbReference type="GO" id="GO:0005737">
    <property type="term" value="C:cytoplasm"/>
    <property type="evidence" value="ECO:0007669"/>
    <property type="project" value="TreeGrafter"/>
</dbReference>
<dbReference type="EMBL" id="MEIL01000003">
    <property type="protein sequence ID" value="PIT42264.1"/>
    <property type="molecule type" value="Genomic_DNA"/>
</dbReference>
<evidence type="ECO:0000313" key="9">
    <source>
        <dbReference type="Proteomes" id="UP000230202"/>
    </source>
</evidence>
<dbReference type="GO" id="GO:0034213">
    <property type="term" value="P:quinolinate catabolic process"/>
    <property type="evidence" value="ECO:0007669"/>
    <property type="project" value="TreeGrafter"/>
</dbReference>
<dbReference type="CDD" id="cd01573">
    <property type="entry name" value="modD_like"/>
    <property type="match status" value="1"/>
</dbReference>
<keyword evidence="3 5" id="KW-0328">Glycosyltransferase</keyword>
<dbReference type="SUPFAM" id="SSF54675">
    <property type="entry name" value="Nicotinate/Quinolinate PRTase N-terminal domain-like"/>
    <property type="match status" value="1"/>
</dbReference>
<dbReference type="InterPro" id="IPR022412">
    <property type="entry name" value="Quinolinate_PRibosylTrfase_N"/>
</dbReference>
<dbReference type="GO" id="GO:0004514">
    <property type="term" value="F:nicotinate-nucleotide diphosphorylase (carboxylating) activity"/>
    <property type="evidence" value="ECO:0007669"/>
    <property type="project" value="InterPro"/>
</dbReference>
<dbReference type="NCBIfam" id="TIGR01334">
    <property type="entry name" value="modD"/>
    <property type="match status" value="1"/>
</dbReference>
<evidence type="ECO:0000256" key="1">
    <source>
        <dbReference type="ARBA" id="ARBA00009400"/>
    </source>
</evidence>
<comment type="similarity">
    <text evidence="1 5">Belongs to the NadC/ModD family.</text>
</comment>
<keyword evidence="4 5" id="KW-0808">Transferase</keyword>
<dbReference type="GO" id="GO:0009435">
    <property type="term" value="P:NAD+ biosynthetic process"/>
    <property type="evidence" value="ECO:0007669"/>
    <property type="project" value="InterPro"/>
</dbReference>
<keyword evidence="9" id="KW-1185">Reference proteome</keyword>
<dbReference type="Proteomes" id="UP000230202">
    <property type="component" value="Unassembled WGS sequence"/>
</dbReference>
<proteinExistence type="inferred from homology"/>
<dbReference type="InterPro" id="IPR006242">
    <property type="entry name" value="ModD"/>
</dbReference>
<feature type="domain" description="Quinolinate phosphoribosyl transferase N-terminal" evidence="7">
    <location>
        <begin position="21"/>
        <end position="103"/>
    </location>
</feature>
<dbReference type="InterPro" id="IPR027277">
    <property type="entry name" value="NadC/ModD"/>
</dbReference>
<evidence type="ECO:0000259" key="6">
    <source>
        <dbReference type="Pfam" id="PF01729"/>
    </source>
</evidence>
<gene>
    <name evidence="8" type="ORF">BHC54_00600</name>
</gene>
<sequence>MFYLSDTELDRLLLDDVAYGDLTTRALGVGDRLGQMTFCRQMAGRVSGVAVAVRLLQKLALDVVVHVKDGEDVAAGTVLVTASGSAEKLHLGWKVVQNVLEWCGGVAQYMAQMVTTAQAINPLVQIACTRKSIPGTKTLAIVAVIDGGGILHRAGTAESVLLFANHRRFYAEPDNWDAMVTKLRRSAPEKKVIVEADNIEEAVAALNVQPDIVQLDKFSPEQFALVMQQAQSLAPRCLLSAAGGITLMNVADYVRSGALLLVTSAPYYAPPIDIKVRLLPI</sequence>
<dbReference type="InterPro" id="IPR002638">
    <property type="entry name" value="Quinolinate_PRibosylTrfase_C"/>
</dbReference>
<dbReference type="InterPro" id="IPR037128">
    <property type="entry name" value="Quinolinate_PRibosylTase_N_sf"/>
</dbReference>
<evidence type="ECO:0000313" key="8">
    <source>
        <dbReference type="EMBL" id="PIT42264.1"/>
    </source>
</evidence>
<organism evidence="8 9">
    <name type="scientific">Snodgrassella alvi</name>
    <dbReference type="NCBI Taxonomy" id="1196083"/>
    <lineage>
        <taxon>Bacteria</taxon>
        <taxon>Pseudomonadati</taxon>
        <taxon>Pseudomonadota</taxon>
        <taxon>Betaproteobacteria</taxon>
        <taxon>Neisseriales</taxon>
        <taxon>Neisseriaceae</taxon>
        <taxon>Snodgrassella</taxon>
    </lineage>
</organism>
<evidence type="ECO:0000256" key="5">
    <source>
        <dbReference type="PIRNR" id="PIRNR006250"/>
    </source>
</evidence>
<reference evidence="8" key="1">
    <citation type="journal article" date="2017" name="MBio">
        <title>Type VI secretion-mediated competition in the bee gut microbiome.</title>
        <authorList>
            <person name="Steele M.I."/>
            <person name="Kwong W.K."/>
            <person name="Powell J.E."/>
            <person name="Whiteley M."/>
            <person name="Moran N.A."/>
        </authorList>
    </citation>
    <scope>NUCLEOTIDE SEQUENCE [LARGE SCALE GENOMIC DNA]</scope>
    <source>
        <strain evidence="8">WkB273</strain>
    </source>
</reference>
<dbReference type="PANTHER" id="PTHR32179:SF4">
    <property type="entry name" value="PYROPHOSPHORYLASE MODD-RELATED"/>
    <property type="match status" value="1"/>
</dbReference>
<name>A0A2N9X9U3_9NEIS</name>
<comment type="caution">
    <text evidence="8">The sequence shown here is derived from an EMBL/GenBank/DDBJ whole genome shotgun (WGS) entry which is preliminary data.</text>
</comment>
<evidence type="ECO:0000256" key="4">
    <source>
        <dbReference type="ARBA" id="ARBA00022679"/>
    </source>
</evidence>
<protein>
    <recommendedName>
        <fullName evidence="2">Putative pyrophosphorylase ModD</fullName>
    </recommendedName>
</protein>
<dbReference type="PIRSF" id="PIRSF006250">
    <property type="entry name" value="NadC_ModD"/>
    <property type="match status" value="1"/>
</dbReference>